<dbReference type="STRING" id="236234.A0A1J9R1R9"/>
<keyword evidence="8" id="KW-0809">Transit peptide</keyword>
<keyword evidence="7" id="KW-0648">Protein biosynthesis</keyword>
<dbReference type="InterPro" id="IPR002320">
    <property type="entry name" value="Thr-tRNA-ligase_IIa"/>
</dbReference>
<dbReference type="RefSeq" id="XP_020131610.1">
    <property type="nucleotide sequence ID" value="XM_020271705.1"/>
</dbReference>
<dbReference type="InterPro" id="IPR033728">
    <property type="entry name" value="ThrRS_core"/>
</dbReference>
<dbReference type="InterPro" id="IPR045864">
    <property type="entry name" value="aa-tRNA-synth_II/BPL/LPL"/>
</dbReference>
<feature type="compositionally biased region" description="Basic and acidic residues" evidence="13">
    <location>
        <begin position="55"/>
        <end position="64"/>
    </location>
</feature>
<evidence type="ECO:0000256" key="10">
    <source>
        <dbReference type="ARBA" id="ARBA00023146"/>
    </source>
</evidence>
<dbReference type="PROSITE" id="PS50862">
    <property type="entry name" value="AA_TRNA_LIGASE_II"/>
    <property type="match status" value="1"/>
</dbReference>
<dbReference type="PRINTS" id="PR01047">
    <property type="entry name" value="TRNASYNTHTHR"/>
</dbReference>
<comment type="similarity">
    <text evidence="2">Belongs to the class-II aminoacyl-tRNA synthetase family.</text>
</comment>
<dbReference type="PANTHER" id="PTHR11451">
    <property type="entry name" value="THREONINE-TRNA LIGASE"/>
    <property type="match status" value="1"/>
</dbReference>
<dbReference type="CDD" id="cd00771">
    <property type="entry name" value="ThrRS_core"/>
    <property type="match status" value="1"/>
</dbReference>
<dbReference type="AlphaFoldDB" id="A0A1J9R1R9"/>
<keyword evidence="4" id="KW-0436">Ligase</keyword>
<dbReference type="Gene3D" id="3.30.930.10">
    <property type="entry name" value="Bira Bifunctional Protein, Domain 2"/>
    <property type="match status" value="1"/>
</dbReference>
<comment type="caution">
    <text evidence="15">The sequence shown here is derived from an EMBL/GenBank/DDBJ whole genome shotgun (WGS) entry which is preliminary data.</text>
</comment>
<dbReference type="GeneID" id="31011964"/>
<organism evidence="15 16">
    <name type="scientific">Diplodia corticola</name>
    <dbReference type="NCBI Taxonomy" id="236234"/>
    <lineage>
        <taxon>Eukaryota</taxon>
        <taxon>Fungi</taxon>
        <taxon>Dikarya</taxon>
        <taxon>Ascomycota</taxon>
        <taxon>Pezizomycotina</taxon>
        <taxon>Dothideomycetes</taxon>
        <taxon>Dothideomycetes incertae sedis</taxon>
        <taxon>Botryosphaeriales</taxon>
        <taxon>Botryosphaeriaceae</taxon>
        <taxon>Diplodia</taxon>
    </lineage>
</organism>
<dbReference type="GO" id="GO:0004829">
    <property type="term" value="F:threonine-tRNA ligase activity"/>
    <property type="evidence" value="ECO:0007669"/>
    <property type="project" value="UniProtKB-EC"/>
</dbReference>
<dbReference type="FunFam" id="3.30.930.10:FF:000039">
    <property type="entry name" value="Threonyl-tRNA synthetase, mitochondrial"/>
    <property type="match status" value="1"/>
</dbReference>
<dbReference type="Proteomes" id="UP000183809">
    <property type="component" value="Unassembled WGS sequence"/>
</dbReference>
<comment type="subcellular location">
    <subcellularLocation>
        <location evidence="1">Mitochondrion matrix</location>
    </subcellularLocation>
</comment>
<dbReference type="SUPFAM" id="SSF55681">
    <property type="entry name" value="Class II aaRS and biotin synthetases"/>
    <property type="match status" value="1"/>
</dbReference>
<keyword evidence="10 15" id="KW-0030">Aminoacyl-tRNA synthetase</keyword>
<dbReference type="InterPro" id="IPR036621">
    <property type="entry name" value="Anticodon-bd_dom_sf"/>
</dbReference>
<keyword evidence="16" id="KW-1185">Reference proteome</keyword>
<dbReference type="PANTHER" id="PTHR11451:SF50">
    <property type="entry name" value="THREONINE--TRNA LIGASE, MITOCHONDRIAL"/>
    <property type="match status" value="1"/>
</dbReference>
<name>A0A1J9R1R9_9PEZI</name>
<dbReference type="SUPFAM" id="SSF52954">
    <property type="entry name" value="Class II aaRS ABD-related"/>
    <property type="match status" value="1"/>
</dbReference>
<evidence type="ECO:0000256" key="5">
    <source>
        <dbReference type="ARBA" id="ARBA00022741"/>
    </source>
</evidence>
<reference evidence="15 16" key="1">
    <citation type="submission" date="2016-10" db="EMBL/GenBank/DDBJ databases">
        <title>Proteomics and genomics reveal pathogen-plant mechanisms compatible with a hemibiotrophic lifestyle of Diplodia corticola.</title>
        <authorList>
            <person name="Fernandes I."/>
            <person name="De Jonge R."/>
            <person name="Van De Peer Y."/>
            <person name="Devreese B."/>
            <person name="Alves A."/>
            <person name="Esteves A.C."/>
        </authorList>
    </citation>
    <scope>NUCLEOTIDE SEQUENCE [LARGE SCALE GENOMIC DNA]</scope>
    <source>
        <strain evidence="15 16">CBS 112549</strain>
    </source>
</reference>
<gene>
    <name evidence="15" type="ORF">BKCO1_1700088</name>
</gene>
<dbReference type="InterPro" id="IPR004154">
    <property type="entry name" value="Anticodon-bd"/>
</dbReference>
<evidence type="ECO:0000313" key="16">
    <source>
        <dbReference type="Proteomes" id="UP000183809"/>
    </source>
</evidence>
<evidence type="ECO:0000256" key="2">
    <source>
        <dbReference type="ARBA" id="ARBA00008226"/>
    </source>
</evidence>
<dbReference type="GO" id="GO:0005524">
    <property type="term" value="F:ATP binding"/>
    <property type="evidence" value="ECO:0007669"/>
    <property type="project" value="UniProtKB-KW"/>
</dbReference>
<evidence type="ECO:0000256" key="3">
    <source>
        <dbReference type="ARBA" id="ARBA00013163"/>
    </source>
</evidence>
<feature type="region of interest" description="Disordered" evidence="13">
    <location>
        <begin position="24"/>
        <end position="64"/>
    </location>
</feature>
<dbReference type="OrthoDB" id="5423599at2759"/>
<dbReference type="Pfam" id="PF03129">
    <property type="entry name" value="HGTP_anticodon"/>
    <property type="match status" value="1"/>
</dbReference>
<dbReference type="Gene3D" id="3.40.50.800">
    <property type="entry name" value="Anticodon-binding domain"/>
    <property type="match status" value="1"/>
</dbReference>
<evidence type="ECO:0000256" key="8">
    <source>
        <dbReference type="ARBA" id="ARBA00022946"/>
    </source>
</evidence>
<feature type="region of interest" description="Disordered" evidence="13">
    <location>
        <begin position="417"/>
        <end position="457"/>
    </location>
</feature>
<dbReference type="InterPro" id="IPR006195">
    <property type="entry name" value="aa-tRNA-synth_II"/>
</dbReference>
<evidence type="ECO:0000259" key="14">
    <source>
        <dbReference type="PROSITE" id="PS50862"/>
    </source>
</evidence>
<keyword evidence="6" id="KW-0067">ATP-binding</keyword>
<keyword evidence="9" id="KW-0496">Mitochondrion</keyword>
<accession>A0A1J9R1R9</accession>
<evidence type="ECO:0000256" key="11">
    <source>
        <dbReference type="ARBA" id="ARBA00031900"/>
    </source>
</evidence>
<evidence type="ECO:0000256" key="13">
    <source>
        <dbReference type="SAM" id="MobiDB-lite"/>
    </source>
</evidence>
<dbReference type="EC" id="6.1.1.3" evidence="3"/>
<sequence length="547" mass="61129">MIARRPPRCHSLIARYARAARPQLTPRPAPWTRACSCSAPRPSPPAQTLNPTTDDPPKPPADHRELGAQQDLFTTSLYSPGSPLFLPNGADMFNKLANFLRTQYPLFGFREVITPTIYKKSLWQKSGHWENYADDMFSVQGRGATGQKEAAEAGEDEEFGLKPMNCPGHCLLFASEKRSYRDLPIRYADFSALHRNEGSGSLSGLTRVRRFHQDDGHIFCRPSQIQGEIKRTLDFVGMVYNTFGLGPYKLVLSTRPEDHYIGNVEEWDRAESQLKAALDDSGREWATNPGDGAFYGPKIDIILRDSDGKEHQTATIQLDFQLPQRFNLSYNAPAPELERTGSVSADTAPELLSRTGPVTPVIIHRAILGSLERFLALLIEHYEGKYPFWLAPRPAIILSLSQDPALLANVQQLARELARPQQEQGQGQGQQRDERTDAMLPAPLGRPPVQVDVDTSPRGLGKKLREARERGYNHILVVGPQEMEEGKVQMQVWNQPNLGAAEKVLRMAIDPPVEEGGDFPSLSKGKGVALETRHVRKYFEGMMDSYL</sequence>
<evidence type="ECO:0000256" key="1">
    <source>
        <dbReference type="ARBA" id="ARBA00004305"/>
    </source>
</evidence>
<proteinExistence type="inferred from homology"/>
<dbReference type="GO" id="GO:0006435">
    <property type="term" value="P:threonyl-tRNA aminoacylation"/>
    <property type="evidence" value="ECO:0007669"/>
    <property type="project" value="InterPro"/>
</dbReference>
<evidence type="ECO:0000256" key="6">
    <source>
        <dbReference type="ARBA" id="ARBA00022840"/>
    </source>
</evidence>
<feature type="domain" description="Aminoacyl-transfer RNA synthetases class-II family profile" evidence="14">
    <location>
        <begin position="87"/>
        <end position="387"/>
    </location>
</feature>
<evidence type="ECO:0000256" key="7">
    <source>
        <dbReference type="ARBA" id="ARBA00022917"/>
    </source>
</evidence>
<dbReference type="Pfam" id="PF00587">
    <property type="entry name" value="tRNA-synt_2b"/>
    <property type="match status" value="1"/>
</dbReference>
<comment type="catalytic activity">
    <reaction evidence="12">
        <text>tRNA(Thr) + L-threonine + ATP = L-threonyl-tRNA(Thr) + AMP + diphosphate + H(+)</text>
        <dbReference type="Rhea" id="RHEA:24624"/>
        <dbReference type="Rhea" id="RHEA-COMP:9670"/>
        <dbReference type="Rhea" id="RHEA-COMP:9704"/>
        <dbReference type="ChEBI" id="CHEBI:15378"/>
        <dbReference type="ChEBI" id="CHEBI:30616"/>
        <dbReference type="ChEBI" id="CHEBI:33019"/>
        <dbReference type="ChEBI" id="CHEBI:57926"/>
        <dbReference type="ChEBI" id="CHEBI:78442"/>
        <dbReference type="ChEBI" id="CHEBI:78534"/>
        <dbReference type="ChEBI" id="CHEBI:456215"/>
        <dbReference type="EC" id="6.1.1.3"/>
    </reaction>
</comment>
<evidence type="ECO:0000256" key="4">
    <source>
        <dbReference type="ARBA" id="ARBA00022598"/>
    </source>
</evidence>
<dbReference type="InterPro" id="IPR002314">
    <property type="entry name" value="aa-tRNA-synt_IIb"/>
</dbReference>
<evidence type="ECO:0000256" key="12">
    <source>
        <dbReference type="ARBA" id="ARBA00049515"/>
    </source>
</evidence>
<keyword evidence="5" id="KW-0547">Nucleotide-binding</keyword>
<evidence type="ECO:0000256" key="9">
    <source>
        <dbReference type="ARBA" id="ARBA00023128"/>
    </source>
</evidence>
<dbReference type="GO" id="GO:0005759">
    <property type="term" value="C:mitochondrial matrix"/>
    <property type="evidence" value="ECO:0007669"/>
    <property type="project" value="UniProtKB-SubCell"/>
</dbReference>
<evidence type="ECO:0000313" key="15">
    <source>
        <dbReference type="EMBL" id="OJD35350.1"/>
    </source>
</evidence>
<dbReference type="EMBL" id="MNUE01000017">
    <property type="protein sequence ID" value="OJD35350.1"/>
    <property type="molecule type" value="Genomic_DNA"/>
</dbReference>
<protein>
    <recommendedName>
        <fullName evidence="3">threonine--tRNA ligase</fullName>
        <ecNumber evidence="3">6.1.1.3</ecNumber>
    </recommendedName>
    <alternativeName>
        <fullName evidence="11">Threonyl-tRNA synthetase</fullName>
    </alternativeName>
</protein>